<feature type="transmembrane region" description="Helical" evidence="1">
    <location>
        <begin position="79"/>
        <end position="96"/>
    </location>
</feature>
<proteinExistence type="predicted"/>
<feature type="transmembrane region" description="Helical" evidence="1">
    <location>
        <begin position="210"/>
        <end position="229"/>
    </location>
</feature>
<name>A0AAF0I7D1_9ENTE</name>
<gene>
    <name evidence="3" type="ORF">OL234_04950</name>
</gene>
<sequence>MIKEKKHGNIAVLSLLAMFMVTFFYMLNKSGATGSYQGSHRSLFNGMLIIGEIGFNLITIISGYLLVKSEFKWRYFFQNVFYIESFNLLAVAIIGKKSGIELNSIKDVFRYFFPILNGTYWFATIFILLLLLAPFTKRIAELLSQKELKRLLITLLIIFSLIPTYVGIMINNSEAFLYYNRLIWLVTMQYLGAYIGLYGIKLLNRFWKSFIYLIVLTLIFISVLLVMNQNLTLLKTVFPIDTAYFWRPNSFFAVTFSLLIFMMFKGIKLPGSKILSLLSTNIVGCYLLADGYAASFLWKDVLKVNTVLEDTNFIWKMLASTAVVFLIGLIMTLIQTYLFKLLIKIIDLTTVLLTVKHSGGRHTKKVR</sequence>
<feature type="domain" description="Acyltransferase 3" evidence="2">
    <location>
        <begin position="16"/>
        <end position="332"/>
    </location>
</feature>
<feature type="transmembrane region" description="Helical" evidence="1">
    <location>
        <begin position="47"/>
        <end position="67"/>
    </location>
</feature>
<feature type="transmembrane region" description="Helical" evidence="1">
    <location>
        <begin position="108"/>
        <end position="131"/>
    </location>
</feature>
<dbReference type="AlphaFoldDB" id="A0AAF0I7D1"/>
<accession>A0AAF0I7D1</accession>
<evidence type="ECO:0000313" key="4">
    <source>
        <dbReference type="Proteomes" id="UP001179647"/>
    </source>
</evidence>
<keyword evidence="1" id="KW-0812">Transmembrane</keyword>
<feature type="transmembrane region" description="Helical" evidence="1">
    <location>
        <begin position="249"/>
        <end position="267"/>
    </location>
</feature>
<evidence type="ECO:0000259" key="2">
    <source>
        <dbReference type="Pfam" id="PF01757"/>
    </source>
</evidence>
<evidence type="ECO:0000313" key="3">
    <source>
        <dbReference type="EMBL" id="WEG74248.1"/>
    </source>
</evidence>
<feature type="transmembrane region" description="Helical" evidence="1">
    <location>
        <begin position="151"/>
        <end position="170"/>
    </location>
</feature>
<dbReference type="Proteomes" id="UP001179647">
    <property type="component" value="Chromosome"/>
</dbReference>
<dbReference type="KEGG" id="vie:OL234_04950"/>
<feature type="transmembrane region" description="Helical" evidence="1">
    <location>
        <begin position="274"/>
        <end position="293"/>
    </location>
</feature>
<feature type="transmembrane region" description="Helical" evidence="1">
    <location>
        <begin position="313"/>
        <end position="334"/>
    </location>
</feature>
<dbReference type="RefSeq" id="WP_275470047.1">
    <property type="nucleotide sequence ID" value="NZ_CP110232.1"/>
</dbReference>
<dbReference type="GO" id="GO:0016747">
    <property type="term" value="F:acyltransferase activity, transferring groups other than amino-acyl groups"/>
    <property type="evidence" value="ECO:0007669"/>
    <property type="project" value="InterPro"/>
</dbReference>
<evidence type="ECO:0000256" key="1">
    <source>
        <dbReference type="SAM" id="Phobius"/>
    </source>
</evidence>
<dbReference type="InterPro" id="IPR002656">
    <property type="entry name" value="Acyl_transf_3_dom"/>
</dbReference>
<dbReference type="EMBL" id="CP110232">
    <property type="protein sequence ID" value="WEG74248.1"/>
    <property type="molecule type" value="Genomic_DNA"/>
</dbReference>
<keyword evidence="4" id="KW-1185">Reference proteome</keyword>
<keyword evidence="1" id="KW-1133">Transmembrane helix</keyword>
<organism evidence="3 4">
    <name type="scientific">Vagococcus intermedius</name>
    <dbReference type="NCBI Taxonomy" id="2991418"/>
    <lineage>
        <taxon>Bacteria</taxon>
        <taxon>Bacillati</taxon>
        <taxon>Bacillota</taxon>
        <taxon>Bacilli</taxon>
        <taxon>Lactobacillales</taxon>
        <taxon>Enterococcaceae</taxon>
        <taxon>Vagococcus</taxon>
    </lineage>
</organism>
<protein>
    <recommendedName>
        <fullName evidence="2">Acyltransferase 3 domain-containing protein</fullName>
    </recommendedName>
</protein>
<reference evidence="3" key="1">
    <citation type="submission" date="2022-10" db="EMBL/GenBank/DDBJ databases">
        <title>Vagococcus sp. isolated from poultry meat.</title>
        <authorList>
            <person name="Johansson P."/>
            <person name="Bjorkroth J."/>
        </authorList>
    </citation>
    <scope>NUCLEOTIDE SEQUENCE</scope>
    <source>
        <strain evidence="3">STAA11</strain>
    </source>
</reference>
<feature type="transmembrane region" description="Helical" evidence="1">
    <location>
        <begin position="7"/>
        <end position="27"/>
    </location>
</feature>
<dbReference type="Pfam" id="PF01757">
    <property type="entry name" value="Acyl_transf_3"/>
    <property type="match status" value="1"/>
</dbReference>
<feature type="transmembrane region" description="Helical" evidence="1">
    <location>
        <begin position="182"/>
        <end position="203"/>
    </location>
</feature>
<keyword evidence="1" id="KW-0472">Membrane</keyword>